<dbReference type="CDD" id="cd00878">
    <property type="entry name" value="Arf_Arl"/>
    <property type="match status" value="1"/>
</dbReference>
<dbReference type="InterPro" id="IPR027417">
    <property type="entry name" value="P-loop_NTPase"/>
</dbReference>
<dbReference type="Pfam" id="PF00025">
    <property type="entry name" value="Arf"/>
    <property type="match status" value="1"/>
</dbReference>
<evidence type="ECO:0000313" key="8">
    <source>
        <dbReference type="Proteomes" id="UP000241769"/>
    </source>
</evidence>
<dbReference type="PROSITE" id="PS51419">
    <property type="entry name" value="RAB"/>
    <property type="match status" value="1"/>
</dbReference>
<dbReference type="GO" id="GO:0003924">
    <property type="term" value="F:GTPase activity"/>
    <property type="evidence" value="ECO:0007669"/>
    <property type="project" value="InterPro"/>
</dbReference>
<keyword evidence="5" id="KW-0479">Metal-binding</keyword>
<dbReference type="STRING" id="1890364.A0A2P6NSU9"/>
<dbReference type="InterPro" id="IPR024156">
    <property type="entry name" value="Small_GTPase_ARF"/>
</dbReference>
<comment type="similarity">
    <text evidence="1 6">Belongs to the small GTPase superfamily. Arf family.</text>
</comment>
<proteinExistence type="inferred from homology"/>
<organism evidence="7 8">
    <name type="scientific">Planoprotostelium fungivorum</name>
    <dbReference type="NCBI Taxonomy" id="1890364"/>
    <lineage>
        <taxon>Eukaryota</taxon>
        <taxon>Amoebozoa</taxon>
        <taxon>Evosea</taxon>
        <taxon>Variosea</taxon>
        <taxon>Cavosteliida</taxon>
        <taxon>Cavosteliaceae</taxon>
        <taxon>Planoprotostelium</taxon>
    </lineage>
</organism>
<evidence type="ECO:0000256" key="4">
    <source>
        <dbReference type="PIRSR" id="PIRSR606689-1"/>
    </source>
</evidence>
<gene>
    <name evidence="7" type="ORF">PROFUN_04779</name>
</gene>
<dbReference type="SMART" id="SM00177">
    <property type="entry name" value="ARF"/>
    <property type="match status" value="1"/>
</dbReference>
<evidence type="ECO:0000256" key="1">
    <source>
        <dbReference type="ARBA" id="ARBA00010290"/>
    </source>
</evidence>
<comment type="caution">
    <text evidence="7">The sequence shown here is derived from an EMBL/GenBank/DDBJ whole genome shotgun (WGS) entry which is preliminary data.</text>
</comment>
<dbReference type="SMART" id="SM00175">
    <property type="entry name" value="RAB"/>
    <property type="match status" value="1"/>
</dbReference>
<sequence>MGANCAALQRPRREHKMMVLGLDNAGKTSILLQMKQVAVVPVASTVGFNLESIRCQDLDFAVWDLGGEAKNRQMWRIYFKNTISFIFVFDSTDRGRSVEAREELKEVLKDDNLRGVCLMVLANKSDLPEAMSSMEVAEELELAHITDRKWSVQSTSATSGQGINQAIEWIKETISEREYKKNLGSSRQTIREGSVNDNK</sequence>
<feature type="binding site" evidence="4">
    <location>
        <begin position="123"/>
        <end position="126"/>
    </location>
    <ligand>
        <name>GTP</name>
        <dbReference type="ChEBI" id="CHEBI:37565"/>
    </ligand>
</feature>
<dbReference type="AlphaFoldDB" id="A0A2P6NSU9"/>
<dbReference type="InParanoid" id="A0A2P6NSU9"/>
<keyword evidence="3 4" id="KW-0342">GTP-binding</keyword>
<evidence type="ECO:0000256" key="6">
    <source>
        <dbReference type="RuleBase" id="RU003925"/>
    </source>
</evidence>
<dbReference type="PRINTS" id="PR00328">
    <property type="entry name" value="SAR1GTPBP"/>
</dbReference>
<protein>
    <submittedName>
        <fullName evidence="7">ADP-ribosylation factor</fullName>
    </submittedName>
</protein>
<dbReference type="PANTHER" id="PTHR11711">
    <property type="entry name" value="ADP RIBOSYLATION FACTOR-RELATED"/>
    <property type="match status" value="1"/>
</dbReference>
<evidence type="ECO:0000313" key="7">
    <source>
        <dbReference type="EMBL" id="PRP87043.1"/>
    </source>
</evidence>
<dbReference type="GO" id="GO:0005525">
    <property type="term" value="F:GTP binding"/>
    <property type="evidence" value="ECO:0007669"/>
    <property type="project" value="UniProtKB-KW"/>
</dbReference>
<keyword evidence="2 4" id="KW-0547">Nucleotide-binding</keyword>
<keyword evidence="5" id="KW-0460">Magnesium</keyword>
<dbReference type="GO" id="GO:0046872">
    <property type="term" value="F:metal ion binding"/>
    <property type="evidence" value="ECO:0007669"/>
    <property type="project" value="UniProtKB-KW"/>
</dbReference>
<dbReference type="PROSITE" id="PS51417">
    <property type="entry name" value="ARF"/>
    <property type="match status" value="1"/>
</dbReference>
<evidence type="ECO:0000256" key="3">
    <source>
        <dbReference type="ARBA" id="ARBA00023134"/>
    </source>
</evidence>
<dbReference type="Proteomes" id="UP000241769">
    <property type="component" value="Unassembled WGS sequence"/>
</dbReference>
<dbReference type="EMBL" id="MDYQ01000023">
    <property type="protein sequence ID" value="PRP87043.1"/>
    <property type="molecule type" value="Genomic_DNA"/>
</dbReference>
<dbReference type="SUPFAM" id="SSF52540">
    <property type="entry name" value="P-loop containing nucleoside triphosphate hydrolases"/>
    <property type="match status" value="1"/>
</dbReference>
<keyword evidence="8" id="KW-1185">Reference proteome</keyword>
<evidence type="ECO:0000256" key="5">
    <source>
        <dbReference type="PIRSR" id="PIRSR606689-2"/>
    </source>
</evidence>
<dbReference type="FunFam" id="3.40.50.300:FF:001166">
    <property type="entry name" value="ADP-ribosylation factor D"/>
    <property type="match status" value="1"/>
</dbReference>
<dbReference type="InterPro" id="IPR006689">
    <property type="entry name" value="Small_GTPase_ARF/SAR"/>
</dbReference>
<dbReference type="NCBIfam" id="TIGR00231">
    <property type="entry name" value="small_GTP"/>
    <property type="match status" value="1"/>
</dbReference>
<dbReference type="InterPro" id="IPR005225">
    <property type="entry name" value="Small_GTP-bd"/>
</dbReference>
<name>A0A2P6NSU9_9EUKA</name>
<dbReference type="Gene3D" id="3.40.50.300">
    <property type="entry name" value="P-loop containing nucleotide triphosphate hydrolases"/>
    <property type="match status" value="1"/>
</dbReference>
<evidence type="ECO:0000256" key="2">
    <source>
        <dbReference type="ARBA" id="ARBA00022741"/>
    </source>
</evidence>
<feature type="binding site" evidence="4">
    <location>
        <begin position="21"/>
        <end position="28"/>
    </location>
    <ligand>
        <name>GTP</name>
        <dbReference type="ChEBI" id="CHEBI:37565"/>
    </ligand>
</feature>
<feature type="binding site" evidence="4">
    <location>
        <position position="67"/>
    </location>
    <ligand>
        <name>GTP</name>
        <dbReference type="ChEBI" id="CHEBI:37565"/>
    </ligand>
</feature>
<reference evidence="7 8" key="1">
    <citation type="journal article" date="2018" name="Genome Biol. Evol.">
        <title>Multiple Roots of Fruiting Body Formation in Amoebozoa.</title>
        <authorList>
            <person name="Hillmann F."/>
            <person name="Forbes G."/>
            <person name="Novohradska S."/>
            <person name="Ferling I."/>
            <person name="Riege K."/>
            <person name="Groth M."/>
            <person name="Westermann M."/>
            <person name="Marz M."/>
            <person name="Spaller T."/>
            <person name="Winckler T."/>
            <person name="Schaap P."/>
            <person name="Glockner G."/>
        </authorList>
    </citation>
    <scope>NUCLEOTIDE SEQUENCE [LARGE SCALE GENOMIC DNA]</scope>
    <source>
        <strain evidence="7 8">Jena</strain>
    </source>
</reference>
<dbReference type="OrthoDB" id="2011769at2759"/>
<feature type="binding site" evidence="5">
    <location>
        <position position="45"/>
    </location>
    <ligand>
        <name>Mg(2+)</name>
        <dbReference type="ChEBI" id="CHEBI:18420"/>
    </ligand>
</feature>
<feature type="binding site" evidence="5">
    <location>
        <position position="28"/>
    </location>
    <ligand>
        <name>Mg(2+)</name>
        <dbReference type="ChEBI" id="CHEBI:18420"/>
    </ligand>
</feature>
<dbReference type="SMART" id="SM00178">
    <property type="entry name" value="SAR"/>
    <property type="match status" value="1"/>
</dbReference>
<accession>A0A2P6NSU9</accession>